<evidence type="ECO:0000256" key="2">
    <source>
        <dbReference type="SAM" id="Phobius"/>
    </source>
</evidence>
<feature type="transmembrane region" description="Helical" evidence="2">
    <location>
        <begin position="2116"/>
        <end position="2136"/>
    </location>
</feature>
<feature type="domain" description="IPT/TIG" evidence="3">
    <location>
        <begin position="123"/>
        <end position="206"/>
    </location>
</feature>
<feature type="domain" description="IPT/TIG" evidence="3">
    <location>
        <begin position="1335"/>
        <end position="1438"/>
    </location>
</feature>
<feature type="domain" description="IPT/TIG" evidence="3">
    <location>
        <begin position="404"/>
        <end position="491"/>
    </location>
</feature>
<protein>
    <recommendedName>
        <fullName evidence="3">IPT/TIG domain-containing protein</fullName>
    </recommendedName>
</protein>
<keyword evidence="2" id="KW-1133">Transmembrane helix</keyword>
<dbReference type="SUPFAM" id="SSF81296">
    <property type="entry name" value="E set domains"/>
    <property type="match status" value="7"/>
</dbReference>
<dbReference type="InterPro" id="IPR011641">
    <property type="entry name" value="Tyr-kin_ephrin_A/B_rcpt-like"/>
</dbReference>
<dbReference type="PANTHER" id="PTHR47236">
    <property type="entry name" value="GENE, 32742-RELATED-RELATED"/>
    <property type="match status" value="1"/>
</dbReference>
<keyword evidence="2" id="KW-0812">Transmembrane</keyword>
<name>A0ABD3FML0_9STRA</name>
<keyword evidence="2" id="KW-0472">Membrane</keyword>
<dbReference type="Pfam" id="PF01833">
    <property type="entry name" value="TIG"/>
    <property type="match status" value="8"/>
</dbReference>
<accession>A0ABD3FML0</accession>
<reference evidence="4 5" key="1">
    <citation type="submission" date="2024-09" db="EMBL/GenBank/DDBJ databases">
        <title>Genome sequencing and assembly of Phytophthora oleae, isolate VK10A, causative agent of rot of olive drupes.</title>
        <authorList>
            <person name="Conti Taguali S."/>
            <person name="Riolo M."/>
            <person name="La Spada F."/>
            <person name="Cacciola S.O."/>
            <person name="Dionisio G."/>
        </authorList>
    </citation>
    <scope>NUCLEOTIDE SEQUENCE [LARGE SCALE GENOMIC DNA]</scope>
    <source>
        <strain evidence="4 5">VK10A</strain>
    </source>
</reference>
<comment type="caution">
    <text evidence="4">The sequence shown here is derived from an EMBL/GenBank/DDBJ whole genome shotgun (WGS) entry which is preliminary data.</text>
</comment>
<feature type="transmembrane region" description="Helical" evidence="2">
    <location>
        <begin position="2168"/>
        <end position="2187"/>
    </location>
</feature>
<feature type="transmembrane region" description="Helical" evidence="2">
    <location>
        <begin position="2440"/>
        <end position="2463"/>
    </location>
</feature>
<feature type="transmembrane region" description="Helical" evidence="2">
    <location>
        <begin position="2406"/>
        <end position="2428"/>
    </location>
</feature>
<dbReference type="Pfam" id="PF07699">
    <property type="entry name" value="Ephrin_rec_like"/>
    <property type="match status" value="1"/>
</dbReference>
<evidence type="ECO:0000313" key="5">
    <source>
        <dbReference type="Proteomes" id="UP001632037"/>
    </source>
</evidence>
<feature type="transmembrane region" description="Helical" evidence="2">
    <location>
        <begin position="1952"/>
        <end position="1975"/>
    </location>
</feature>
<feature type="domain" description="IPT/TIG" evidence="3">
    <location>
        <begin position="580"/>
        <end position="670"/>
    </location>
</feature>
<dbReference type="InterPro" id="IPR013783">
    <property type="entry name" value="Ig-like_fold"/>
</dbReference>
<feature type="transmembrane region" description="Helical" evidence="2">
    <location>
        <begin position="2060"/>
        <end position="2081"/>
    </location>
</feature>
<feature type="transmembrane region" description="Helical" evidence="2">
    <location>
        <begin position="2331"/>
        <end position="2353"/>
    </location>
</feature>
<dbReference type="SUPFAM" id="SSF57184">
    <property type="entry name" value="Growth factor receptor domain"/>
    <property type="match status" value="1"/>
</dbReference>
<feature type="transmembrane region" description="Helical" evidence="2">
    <location>
        <begin position="2296"/>
        <end position="2311"/>
    </location>
</feature>
<dbReference type="SMART" id="SM00429">
    <property type="entry name" value="IPT"/>
    <property type="match status" value="6"/>
</dbReference>
<evidence type="ECO:0000313" key="4">
    <source>
        <dbReference type="EMBL" id="KAL3667963.1"/>
    </source>
</evidence>
<dbReference type="InterPro" id="IPR014756">
    <property type="entry name" value="Ig_E-set"/>
</dbReference>
<dbReference type="Gene3D" id="2.60.40.10">
    <property type="entry name" value="Immunoglobulins"/>
    <property type="match status" value="8"/>
</dbReference>
<feature type="domain" description="IPT/TIG" evidence="3">
    <location>
        <begin position="314"/>
        <end position="402"/>
    </location>
</feature>
<dbReference type="CDD" id="cd00102">
    <property type="entry name" value="IPT"/>
    <property type="match status" value="6"/>
</dbReference>
<dbReference type="InterPro" id="IPR009030">
    <property type="entry name" value="Growth_fac_rcpt_cys_sf"/>
</dbReference>
<feature type="transmembrane region" description="Helical" evidence="2">
    <location>
        <begin position="1987"/>
        <end position="2020"/>
    </location>
</feature>
<evidence type="ECO:0000256" key="1">
    <source>
        <dbReference type="SAM" id="MobiDB-lite"/>
    </source>
</evidence>
<dbReference type="Proteomes" id="UP001632037">
    <property type="component" value="Unassembled WGS sequence"/>
</dbReference>
<sequence>MKCTSPLQTSPKRLQVVVADNSLDYSTNPIFFTYIAAEEVKAVSPVRFPAIKGGKITVTTENARNSVHLSCFFDDVAVPAIYESRNRVHCSTPRLTPGVYNLYVSNDGKLKSESYGVLQLVGPPLIATVAPLIGEMGGGVLVTFVGSRLDLVSHCRFGEIYTSAYVESPNRLQCESPTQDNYGDVSVNLWDRGAEIPSQEIKFTYLSPEQATKRRLSLMEKEDKPFPVPTILSVNPSEAPIIGGTLVIARGLNFSNSLELACRFGSTVIGARYHSSEQIACTTPRLQPKKYTFQVSNDGRVFSNSPTSITVYTDSIVEYISPSHGPQTGGTAVTIYGLNFRKSSLLRCKFGDLEAVQVVKYVSSSEVICISPPQHDMTTVVRVSVTNNNASFTANPVFFTYTTAADVVAISPKFGGVSGGTQVLVRCYNLEISFGGVVKCRIGEIISVGEVLASNVVKCVTPAVKQPGQQRIQVSINGFDFTATNMFFEYVDEIEIYELIPNLGPSIDANTVMTVRGAGFVNSVDLACIFRSSKSSATFINPNLISCAVPQSSPGRVTVRVTNNGLDASRSSATYLFVKDISVSRLFPTKGLKEGGTVVFFQGRNFVNHTLLNCRFGESLSPATYLSDSAVTCVSPRQLADLRSTKGIVSVELTSNQVDFTNSGLQFTYLQKCPSSQFCSNGNIQPCPNGTICDSHASTNFSQCAPGTFQPRQNQVKCLPCPIGFYCPDHGMSKPLLCRAGMVCDEHGLRTPLKACPSGHYCRKGTKTADIRDFFSNSEYAIDTETQLTTFIESSRAWALIPRVAPAIGSRRIDHPPSLADCESRLCMENTLESSAVLLAERPYSCPIGTFCRRGAAVQQVQAANYSTPQKCYLGFFCPRGSSTPEGKGPCPTGHYCPNDVDAIVCPAGQYCPGVGNLRPRDCDPGTFNPSLKQSNCTLCPTGYICPQPKMLSPVLCPPGFVCISTGLAAPVLLCPAGYICGEGTRTLDASAINPFRPMPCPKGTYCLGGVAHSTTIDWVPSRPEGAVAPQKCTEGTYCQEATPTLSGTGVCYAGHYCPPGSSTPTQSPVGSFAGTTGSVAATMCFPGTYTPLKSTVKCEICPAGHSCPGFGTYIPSLCPKGTYRSLADSITCRACPEGTWSPHTGLTDISYCEICPAGRVCGSSGMFTMASSLPCAAGHVCGEGTNRRAQFDHLCPAGHYCSSATPIQEQYTNVCEQGNICVRGTKTTEKNKSKCPDGKFCPLGTANSSSIYVNCPSNTWSASSQDALVDCSIRAVPICDKLPEKQYYPQFRYDFQGSDITFDSTVETSRTGEVEVVDIIYPVNESSSVPFWTNDTIDTIRVCPPKLSKKGGVLLTVIGRNFQDTDRLVCKFQLPKSSFSHLSPAFYVSNTRVTCRSPPFIGDDTAATGTSFSQTVYVSVSNYGVHFSTTRATFSFVSTKDAAALNMEKLKTTCLTRVEAEEGFRSDDKAWFPLTGLGKAKLSFDFRHLPATLDYDEHYKIAIFVRNSSCEDQACDSRGVVLPSGPDIETTPCHRPVELPRWFLSSAVDKNDLLNITLLALEDITFKVEIHIMYGLYASVAPFFVNSTTVKLKTPSRSNVTQGVTADMRPLSRSISYEAELIPRDYTFLITYFGGDGDYTSPPLNLPPKYKAYERGRVLLSHNVSSAASNVPLVADPYDDVVTDTSYWLMPYGSAALTHEHVLTYRETFQEMYLDQTGSQYLFKFDKIVLSYLPFHSNCMEYDSYMPLFDLFESDQCQLPATTSETGKYGKTWWRRAFPPLPNQDDIRSVGPLDVGKEPTADICMMDIQCNFEEDLPTADVTPRWFEQSSGTVLYYLLREPATLADYLRGGGYYDEILDEFGSDYFIPVTVDSSASGALEGDCSSLCFPRSVTLNIAYYQLDDHVKRIIMATIVYDNYDRDSTSTAYTFSVNLHPLNYFGLIIQFAFEKQVFVGLFVVLGSMMTVGALVFWIVVRITSYLQSPPRFRFWAVFALVAPPPSVGVAMASLPIFSVVCSFYVLLNGDLFLSHSGYWLTDNIVAHYINTKIDPDTVKTTRKGRIGLCFIGFGLYLVVLGTRIFLPKPIAISEKVMAEQNDQEAQERNIWWPTQWKRANMIFYSIVLGLFLVLMLEFSFWSSFGNYMFYVIVSQEIINAIMEAWIESQLKEALLMAPLISALNLIGGIMTFGATDFGDFVLGNTLDFGMMLLMRVYGDTAIEAIADFIKEALKHSWKKMKVVGRGVLLLFRSFSRSTAAVVADADAQKKKKEEKKEGEGEGAETVEPIIDFYAMASMERLALFYQPVLILIMMFFREEVQLPILYNIREKDMEIYLWYSLIILFFQLVIEVFVLNVVEIFQGWKLYDYLVYCRYRFLQREQRWKGLEPNLDECIDEGLRTLDQMCFSSQFFMMCTIHITGIVFFVVGIEIMARASYNMFGDPAMPLLLAFVLAVSMFVRSLVMFLAVRLEVWKIKHENTAWLAAPDEDDEFGVPRWDELEKIKGASHEAYLMNQRITSDTFRNKFLNYNRSWLVNQLPSILTPRTLRRARPYLLAQFAKILDSLNPQVSDDEEEDDGRPRFGPVTLSAPSRSIIRLWLARARRILRLKTVVQPLIQQARKSECEMCLSRRQLQVEMSIPIEVLGDKFESQTLAEEFDAVAWKDFFAKHQKFKTLCLNCIVHLKTTGQLGDLRGLGGRSDVGPGDEGWGTTPLNAASYALLQKWYRKAQDRVFGKSGKRRQQLDVSDDEEEALQHRFEWTRQPVALNAASTALARKWLIAARQKLREPGRVRDQLPTNLTAIHPSMRGGATPVPKPAMKMGAAGGEAGKASKMRRK</sequence>
<dbReference type="Gene3D" id="2.10.50.10">
    <property type="entry name" value="Tumor Necrosis Factor Receptor, subunit A, domain 2"/>
    <property type="match status" value="3"/>
</dbReference>
<feature type="region of interest" description="Disordered" evidence="1">
    <location>
        <begin position="2797"/>
        <end position="2831"/>
    </location>
</feature>
<dbReference type="SMART" id="SM01411">
    <property type="entry name" value="Ephrin_rec_like"/>
    <property type="match status" value="5"/>
</dbReference>
<organism evidence="4 5">
    <name type="scientific">Phytophthora oleae</name>
    <dbReference type="NCBI Taxonomy" id="2107226"/>
    <lineage>
        <taxon>Eukaryota</taxon>
        <taxon>Sar</taxon>
        <taxon>Stramenopiles</taxon>
        <taxon>Oomycota</taxon>
        <taxon>Peronosporomycetes</taxon>
        <taxon>Peronosporales</taxon>
        <taxon>Peronosporaceae</taxon>
        <taxon>Phytophthora</taxon>
    </lineage>
</organism>
<dbReference type="InterPro" id="IPR002909">
    <property type="entry name" value="IPT_dom"/>
</dbReference>
<gene>
    <name evidence="4" type="ORF">V7S43_006840</name>
</gene>
<keyword evidence="5" id="KW-1185">Reference proteome</keyword>
<evidence type="ECO:0000259" key="3">
    <source>
        <dbReference type="SMART" id="SM00429"/>
    </source>
</evidence>
<dbReference type="PANTHER" id="PTHR47236:SF4">
    <property type="entry name" value="GENE 9195-RELATED"/>
    <property type="match status" value="1"/>
</dbReference>
<dbReference type="EMBL" id="JBIMZQ010000012">
    <property type="protein sequence ID" value="KAL3667963.1"/>
    <property type="molecule type" value="Genomic_DNA"/>
</dbReference>
<feature type="domain" description="IPT/TIG" evidence="3">
    <location>
        <begin position="228"/>
        <end position="312"/>
    </location>
</feature>
<proteinExistence type="predicted"/>